<evidence type="ECO:0000313" key="2">
    <source>
        <dbReference type="EMBL" id="MBB4691849.1"/>
    </source>
</evidence>
<keyword evidence="1" id="KW-0472">Membrane</keyword>
<feature type="transmembrane region" description="Helical" evidence="1">
    <location>
        <begin position="29"/>
        <end position="51"/>
    </location>
</feature>
<keyword evidence="1" id="KW-1133">Transmembrane helix</keyword>
<dbReference type="InterPro" id="IPR007313">
    <property type="entry name" value="FxsA"/>
</dbReference>
<feature type="transmembrane region" description="Helical" evidence="1">
    <location>
        <begin position="80"/>
        <end position="105"/>
    </location>
</feature>
<dbReference type="RefSeq" id="WP_184950620.1">
    <property type="nucleotide sequence ID" value="NZ_BOMC01000004.1"/>
</dbReference>
<proteinExistence type="predicted"/>
<protein>
    <submittedName>
        <fullName evidence="2">UPF0716 protein FxsA</fullName>
    </submittedName>
</protein>
<evidence type="ECO:0000313" key="3">
    <source>
        <dbReference type="Proteomes" id="UP000542742"/>
    </source>
</evidence>
<dbReference type="Pfam" id="PF04186">
    <property type="entry name" value="FxsA"/>
    <property type="match status" value="1"/>
</dbReference>
<dbReference type="PANTHER" id="PTHR35335">
    <property type="entry name" value="UPF0716 PROTEIN FXSA"/>
    <property type="match status" value="1"/>
</dbReference>
<keyword evidence="1" id="KW-0812">Transmembrane</keyword>
<dbReference type="Proteomes" id="UP000542742">
    <property type="component" value="Unassembled WGS sequence"/>
</dbReference>
<comment type="caution">
    <text evidence="2">The sequence shown here is derived from an EMBL/GenBank/DDBJ whole genome shotgun (WGS) entry which is preliminary data.</text>
</comment>
<sequence>MRRRGLALLPLALPLLAFAEIVAFISVAHAIGFGWAILLGGTASIAGMVLLRREGIKGWRRFQAAAAEGRPPGKQVSHSLVGLLGALLLAVPGFVTAVAGLLLVLPPGRQLARRQVERYTERRVGGAVAGDLFGARHVRVDTGEPVVVIDEEPSVSRPAQRTPAAAIEGEVVEGEVIR</sequence>
<gene>
    <name evidence="2" type="ORF">BKA14_001997</name>
</gene>
<evidence type="ECO:0000256" key="1">
    <source>
        <dbReference type="SAM" id="Phobius"/>
    </source>
</evidence>
<dbReference type="NCBIfam" id="NF008528">
    <property type="entry name" value="PRK11463.1-2"/>
    <property type="match status" value="1"/>
</dbReference>
<reference evidence="2 3" key="1">
    <citation type="submission" date="2020-08" db="EMBL/GenBank/DDBJ databases">
        <title>Sequencing the genomes of 1000 actinobacteria strains.</title>
        <authorList>
            <person name="Klenk H.-P."/>
        </authorList>
    </citation>
    <scope>NUCLEOTIDE SEQUENCE [LARGE SCALE GENOMIC DNA]</scope>
    <source>
        <strain evidence="2 3">DSM 45518</strain>
    </source>
</reference>
<name>A0A7W7CP51_9ACTN</name>
<organism evidence="2 3">
    <name type="scientific">Paractinoplanes abujensis</name>
    <dbReference type="NCBI Taxonomy" id="882441"/>
    <lineage>
        <taxon>Bacteria</taxon>
        <taxon>Bacillati</taxon>
        <taxon>Actinomycetota</taxon>
        <taxon>Actinomycetes</taxon>
        <taxon>Micromonosporales</taxon>
        <taxon>Micromonosporaceae</taxon>
        <taxon>Paractinoplanes</taxon>
    </lineage>
</organism>
<accession>A0A7W7CP51</accession>
<dbReference type="EMBL" id="JACHMF010000001">
    <property type="protein sequence ID" value="MBB4691849.1"/>
    <property type="molecule type" value="Genomic_DNA"/>
</dbReference>
<dbReference type="PANTHER" id="PTHR35335:SF1">
    <property type="entry name" value="UPF0716 PROTEIN FXSA"/>
    <property type="match status" value="1"/>
</dbReference>
<dbReference type="GO" id="GO:0016020">
    <property type="term" value="C:membrane"/>
    <property type="evidence" value="ECO:0007669"/>
    <property type="project" value="InterPro"/>
</dbReference>
<keyword evidence="3" id="KW-1185">Reference proteome</keyword>
<dbReference type="AlphaFoldDB" id="A0A7W7CP51"/>